<dbReference type="Pfam" id="PF13360">
    <property type="entry name" value="PQQ_2"/>
    <property type="match status" value="2"/>
</dbReference>
<dbReference type="PANTHER" id="PTHR34512:SF30">
    <property type="entry name" value="OUTER MEMBRANE PROTEIN ASSEMBLY FACTOR BAMB"/>
    <property type="match status" value="1"/>
</dbReference>
<dbReference type="SMART" id="SM00564">
    <property type="entry name" value="PQQ"/>
    <property type="match status" value="7"/>
</dbReference>
<dbReference type="InterPro" id="IPR015943">
    <property type="entry name" value="WD40/YVTN_repeat-like_dom_sf"/>
</dbReference>
<sequence length="414" mass="45502">MRNPLCWMLAVLCGLPGMAHAQISRVRPGIPTNAALSQHGLEVAWSGQAVLNPSRDTVEHITLDEQLVYVQGTNGVVTAFDAETGSRAWALQLGKFDEPSFPAVSNEDIVLAVIGPSLYGVDKRSGDLMWQIRLPGAPSSGPAIDETQVYVGMLDGSVYAISLRKIRQLYLEQRLPEWSYEAISWRHQASKEITSPPISAGRTVNFASRDGSLYAVSTGRGALQFQFQTNAPIVAGMARVGDTQFLASEDFTFYAINSNNGTVLWEFVTGMPIRKSPVAISNYLFVTPDRGGLFCLDVATGNRNWWHPRLTSFMTLMGDRIIARDADRALAIVDLKTGNLQGRVPARHFELAVTNDRSDRIYLATTTGNVLAIRETGRELPTYHRFPERRPILPEFAPDEETASQTEPAAAPNP</sequence>
<feature type="chain" id="PRO_5027668925" evidence="2">
    <location>
        <begin position="22"/>
        <end position="414"/>
    </location>
</feature>
<dbReference type="EMBL" id="DSOK01000194">
    <property type="protein sequence ID" value="HEN15143.1"/>
    <property type="molecule type" value="Genomic_DNA"/>
</dbReference>
<proteinExistence type="predicted"/>
<name>A0A7C2K065_9PLAN</name>
<evidence type="ECO:0000256" key="1">
    <source>
        <dbReference type="SAM" id="MobiDB-lite"/>
    </source>
</evidence>
<comment type="caution">
    <text evidence="4">The sequence shown here is derived from an EMBL/GenBank/DDBJ whole genome shotgun (WGS) entry which is preliminary data.</text>
</comment>
<feature type="region of interest" description="Disordered" evidence="1">
    <location>
        <begin position="393"/>
        <end position="414"/>
    </location>
</feature>
<dbReference type="SUPFAM" id="SSF50998">
    <property type="entry name" value="Quinoprotein alcohol dehydrogenase-like"/>
    <property type="match status" value="2"/>
</dbReference>
<keyword evidence="2" id="KW-0732">Signal</keyword>
<feature type="domain" description="Pyrrolo-quinoline quinone repeat" evidence="3">
    <location>
        <begin position="74"/>
        <end position="168"/>
    </location>
</feature>
<accession>A0A7C2K065</accession>
<reference evidence="4" key="1">
    <citation type="journal article" date="2020" name="mSystems">
        <title>Genome- and Community-Level Interaction Insights into Carbon Utilization and Element Cycling Functions of Hydrothermarchaeota in Hydrothermal Sediment.</title>
        <authorList>
            <person name="Zhou Z."/>
            <person name="Liu Y."/>
            <person name="Xu W."/>
            <person name="Pan J."/>
            <person name="Luo Z.H."/>
            <person name="Li M."/>
        </authorList>
    </citation>
    <scope>NUCLEOTIDE SEQUENCE [LARGE SCALE GENOMIC DNA]</scope>
    <source>
        <strain evidence="4">SpSt-339</strain>
    </source>
</reference>
<evidence type="ECO:0000259" key="3">
    <source>
        <dbReference type="Pfam" id="PF13360"/>
    </source>
</evidence>
<dbReference type="InterPro" id="IPR018391">
    <property type="entry name" value="PQQ_b-propeller_rpt"/>
</dbReference>
<dbReference type="PANTHER" id="PTHR34512">
    <property type="entry name" value="CELL SURFACE PROTEIN"/>
    <property type="match status" value="1"/>
</dbReference>
<organism evidence="4">
    <name type="scientific">Schlesneria paludicola</name>
    <dbReference type="NCBI Taxonomy" id="360056"/>
    <lineage>
        <taxon>Bacteria</taxon>
        <taxon>Pseudomonadati</taxon>
        <taxon>Planctomycetota</taxon>
        <taxon>Planctomycetia</taxon>
        <taxon>Planctomycetales</taxon>
        <taxon>Planctomycetaceae</taxon>
        <taxon>Schlesneria</taxon>
    </lineage>
</organism>
<dbReference type="Gene3D" id="2.130.10.10">
    <property type="entry name" value="YVTN repeat-like/Quinoprotein amine dehydrogenase"/>
    <property type="match status" value="2"/>
</dbReference>
<dbReference type="AlphaFoldDB" id="A0A7C2K065"/>
<evidence type="ECO:0000313" key="4">
    <source>
        <dbReference type="EMBL" id="HEN15143.1"/>
    </source>
</evidence>
<gene>
    <name evidence="4" type="ORF">ENQ76_06710</name>
</gene>
<dbReference type="InterPro" id="IPR002372">
    <property type="entry name" value="PQQ_rpt_dom"/>
</dbReference>
<dbReference type="InterPro" id="IPR011047">
    <property type="entry name" value="Quinoprotein_ADH-like_sf"/>
</dbReference>
<evidence type="ECO:0000256" key="2">
    <source>
        <dbReference type="SAM" id="SignalP"/>
    </source>
</evidence>
<feature type="signal peptide" evidence="2">
    <location>
        <begin position="1"/>
        <end position="21"/>
    </location>
</feature>
<feature type="domain" description="Pyrrolo-quinoline quinone repeat" evidence="3">
    <location>
        <begin position="254"/>
        <end position="380"/>
    </location>
</feature>
<protein>
    <submittedName>
        <fullName evidence="4">Pyrrolo-quinoline quinone</fullName>
    </submittedName>
</protein>